<sequence>MKVCVISGRHPKTKFESSINHKIYAEKHQYSYIHCDFPTKAKNPYFNKIYYILSYLDLFEYIIWIDDDAFFLNFDKDIMDYLPTGNNFISFCKSPDFKKLKTYLSSGQFILKSNKLSKSFLNDVLKVNLKDVKKWWYDDLGYFSNGDQDAIIFLLKTNTDYNNKYMLFNYKEFNSRPENLFGIDTHKPLILHFTGKPNIKKKKYLKVQTEYKLSPSLVQEKYLKDYKIIPNKKNRKKKLVSKLYKWLSS</sequence>
<evidence type="ECO:0000313" key="4">
    <source>
        <dbReference type="Proteomes" id="UP001259492"/>
    </source>
</evidence>
<accession>A0ABU2YI15</accession>
<dbReference type="InterPro" id="IPR029044">
    <property type="entry name" value="Nucleotide-diphossugar_trans"/>
</dbReference>
<evidence type="ECO:0000256" key="1">
    <source>
        <dbReference type="ARBA" id="ARBA00022676"/>
    </source>
</evidence>
<dbReference type="PANTHER" id="PTHR31306:SF4">
    <property type="entry name" value="ALPHA-1,2-GALACTOSYLTRANSFERASE"/>
    <property type="match status" value="1"/>
</dbReference>
<organism evidence="3 4">
    <name type="scientific">Microcosmobacter mediterraneus</name>
    <dbReference type="NCBI Taxonomy" id="3075607"/>
    <lineage>
        <taxon>Bacteria</taxon>
        <taxon>Pseudomonadati</taxon>
        <taxon>Bacteroidota</taxon>
        <taxon>Flavobacteriia</taxon>
        <taxon>Flavobacteriales</taxon>
        <taxon>Flavobacteriaceae</taxon>
        <taxon>Microcosmobacter</taxon>
    </lineage>
</organism>
<gene>
    <name evidence="3" type="ORF">RM697_01685</name>
</gene>
<protein>
    <recommendedName>
        <fullName evidence="5">Nucleotide-diphospho-sugar transferase domain-containing protein</fullName>
    </recommendedName>
</protein>
<reference evidence="3 4" key="1">
    <citation type="submission" date="2023-09" db="EMBL/GenBank/DDBJ databases">
        <authorList>
            <person name="Rey-Velasco X."/>
        </authorList>
    </citation>
    <scope>NUCLEOTIDE SEQUENCE [LARGE SCALE GENOMIC DNA]</scope>
    <source>
        <strain evidence="3 4">W332</strain>
    </source>
</reference>
<dbReference type="SUPFAM" id="SSF53448">
    <property type="entry name" value="Nucleotide-diphospho-sugar transferases"/>
    <property type="match status" value="1"/>
</dbReference>
<evidence type="ECO:0000313" key="3">
    <source>
        <dbReference type="EMBL" id="MDT0557339.1"/>
    </source>
</evidence>
<evidence type="ECO:0000256" key="2">
    <source>
        <dbReference type="ARBA" id="ARBA00022679"/>
    </source>
</evidence>
<keyword evidence="4" id="KW-1185">Reference proteome</keyword>
<dbReference type="EMBL" id="JAVRIA010000001">
    <property type="protein sequence ID" value="MDT0557339.1"/>
    <property type="molecule type" value="Genomic_DNA"/>
</dbReference>
<dbReference type="Pfam" id="PF05637">
    <property type="entry name" value="Glyco_transf_34"/>
    <property type="match status" value="1"/>
</dbReference>
<dbReference type="InterPro" id="IPR008630">
    <property type="entry name" value="Glyco_trans_34"/>
</dbReference>
<dbReference type="RefSeq" id="WP_311426107.1">
    <property type="nucleotide sequence ID" value="NZ_JAVRIA010000001.1"/>
</dbReference>
<dbReference type="Gene3D" id="3.90.550.10">
    <property type="entry name" value="Spore Coat Polysaccharide Biosynthesis Protein SpsA, Chain A"/>
    <property type="match status" value="1"/>
</dbReference>
<keyword evidence="2" id="KW-0808">Transferase</keyword>
<proteinExistence type="predicted"/>
<keyword evidence="1" id="KW-0328">Glycosyltransferase</keyword>
<evidence type="ECO:0008006" key="5">
    <source>
        <dbReference type="Google" id="ProtNLM"/>
    </source>
</evidence>
<comment type="caution">
    <text evidence="3">The sequence shown here is derived from an EMBL/GenBank/DDBJ whole genome shotgun (WGS) entry which is preliminary data.</text>
</comment>
<dbReference type="Proteomes" id="UP001259492">
    <property type="component" value="Unassembled WGS sequence"/>
</dbReference>
<dbReference type="PANTHER" id="PTHR31306">
    <property type="entry name" value="ALPHA-1,6-MANNOSYLTRANSFERASE MNN11-RELATED"/>
    <property type="match status" value="1"/>
</dbReference>
<name>A0ABU2YI15_9FLAO</name>